<dbReference type="GO" id="GO:0004579">
    <property type="term" value="F:dolichyl-diphosphooligosaccharide-protein glycotransferase activity"/>
    <property type="evidence" value="ECO:0007669"/>
    <property type="project" value="UniProtKB-EC"/>
</dbReference>
<comment type="function">
    <text evidence="19">Catalytic subunit of the oligosaccharyl transferase (OST) complex that catalyzes the initial transfer of a defined glycan (Glc(3)Man(9)GlcNAc(2) in eukaryotes) from the lipid carrier dolichol-pyrophosphate to an asparagine residue within an Asn-X-Ser/Thr consensus motif in nascent polypeptide chains, the first step in protein N-glycosylation. N-glycosylation occurs cotranslationally and the complex associates with the Sec61 complex at the channel-forming translocon complex that mediates protein translocation across the endoplasmic reticulum (ER). All subunits are required for a maximal enzyme activity. This subunit contains the active site and the acceptor peptide and donor lipid-linked oligosaccharide (LLO) binding pockets.</text>
</comment>
<evidence type="ECO:0000256" key="13">
    <source>
        <dbReference type="ARBA" id="ARBA00022842"/>
    </source>
</evidence>
<evidence type="ECO:0000256" key="5">
    <source>
        <dbReference type="ARBA" id="ARBA00010810"/>
    </source>
</evidence>
<feature type="domain" description="Oligosaccharyl transferase STT3 N-terminal" evidence="21">
    <location>
        <begin position="48"/>
        <end position="447"/>
    </location>
</feature>
<sequence length="777" mass="86661">MARAGFRPSHPPPPEMAATSAMDSLSSFATSAIKSLKLRTKQQELLIRVSTLCLIYVLAFSIRLFSVLRYESMIHEFDPYFNYRTTVYLSENGFYEFWNWFDSESWYPLGRIIGGTLYPGLMVTAHLLHRAISAIRFAVHIREVCVLTAPFFASNTTVVAYLFGKEVWDTGAGLVAAALIAVCPGYISRSVAGSYDNEGVAIFALLLTFYLFVKAVNTGSLSWALASAFSYFYMVSAWGGYVFIINLLPLYVLVLLVTGRYSMRLYVAYNCMYVLGCLLAMQIRFVGFQHVQSGEHMAAMGVFFLLQVFYFLDYVKHLLNDPKLFNDFLRITVTCAVSVGALAIGVGTASGYISPWTGRFYSLLDPTYAKDHIPIIASVSEHQPTAWSSFMFDFHILLFLFPAGLYFCFKRLSDATIFIVMYGLTSMYFAGVMVRLILVAAPAMCLISAIAVSATLKNLTSLLRSKSKVQTVSSSKGTSSTKASMKASLDQSLPFQRNGAITLLLGAFYLLSRYAIHCTWVTSEAYSSPSIVLAARGAYGGRVIFDDYREAYFWLRQNTAPDAKIMSWWDYGYQITAMGNRTVIVDNNTWNNTHIATVGRAMASYEDEAYEIMQSLDVDYVLVVFGGVTGYSSDDINKFLWMVRIGGGVFPVIKEPDYLVNGEYRVDKGAAPKMLNCLMYKLSYYRFGELTTEYGQPPGYDRARGVEIGNKNVKLEHLEEAFTTSNWIQSMVMLSLPHSISCSVGKDGTLCMNLTISDHTCQTETSISSVANTLLFC</sequence>
<evidence type="ECO:0000313" key="23">
    <source>
        <dbReference type="Proteomes" id="UP001180020"/>
    </source>
</evidence>
<keyword evidence="10 20" id="KW-0812">Transmembrane</keyword>
<feature type="transmembrane region" description="Helical" evidence="20">
    <location>
        <begin position="415"/>
        <end position="431"/>
    </location>
</feature>
<keyword evidence="15 20" id="KW-0472">Membrane</keyword>
<name>A0AAV9D9E5_ACOCL</name>
<evidence type="ECO:0000256" key="11">
    <source>
        <dbReference type="ARBA" id="ARBA00022723"/>
    </source>
</evidence>
<evidence type="ECO:0000256" key="18">
    <source>
        <dbReference type="ARBA" id="ARBA00048829"/>
    </source>
</evidence>
<evidence type="ECO:0000256" key="6">
    <source>
        <dbReference type="ARBA" id="ARBA00011157"/>
    </source>
</evidence>
<evidence type="ECO:0000256" key="1">
    <source>
        <dbReference type="ARBA" id="ARBA00001936"/>
    </source>
</evidence>
<dbReference type="PANTHER" id="PTHR13872:SF1">
    <property type="entry name" value="DOLICHYL-DIPHOSPHOOLIGOSACCHARIDE--PROTEIN GLYCOSYLTRANSFERASE SUBUNIT STT3B"/>
    <property type="match status" value="1"/>
</dbReference>
<reference evidence="22" key="1">
    <citation type="journal article" date="2023" name="Nat. Commun.">
        <title>Diploid and tetraploid genomes of Acorus and the evolution of monocots.</title>
        <authorList>
            <person name="Ma L."/>
            <person name="Liu K.W."/>
            <person name="Li Z."/>
            <person name="Hsiao Y.Y."/>
            <person name="Qi Y."/>
            <person name="Fu T."/>
            <person name="Tang G.D."/>
            <person name="Zhang D."/>
            <person name="Sun W.H."/>
            <person name="Liu D.K."/>
            <person name="Li Y."/>
            <person name="Chen G.Z."/>
            <person name="Liu X.D."/>
            <person name="Liao X.Y."/>
            <person name="Jiang Y.T."/>
            <person name="Yu X."/>
            <person name="Hao Y."/>
            <person name="Huang J."/>
            <person name="Zhao X.W."/>
            <person name="Ke S."/>
            <person name="Chen Y.Y."/>
            <person name="Wu W.L."/>
            <person name="Hsu J.L."/>
            <person name="Lin Y.F."/>
            <person name="Huang M.D."/>
            <person name="Li C.Y."/>
            <person name="Huang L."/>
            <person name="Wang Z.W."/>
            <person name="Zhao X."/>
            <person name="Zhong W.Y."/>
            <person name="Peng D.H."/>
            <person name="Ahmad S."/>
            <person name="Lan S."/>
            <person name="Zhang J.S."/>
            <person name="Tsai W.C."/>
            <person name="Van de Peer Y."/>
            <person name="Liu Z.J."/>
        </authorList>
    </citation>
    <scope>NUCLEOTIDE SEQUENCE</scope>
    <source>
        <strain evidence="22">CP</strain>
    </source>
</reference>
<feature type="transmembrane region" description="Helical" evidence="20">
    <location>
        <begin position="112"/>
        <end position="132"/>
    </location>
</feature>
<keyword evidence="12" id="KW-0256">Endoplasmic reticulum</keyword>
<evidence type="ECO:0000256" key="15">
    <source>
        <dbReference type="ARBA" id="ARBA00023136"/>
    </source>
</evidence>
<feature type="transmembrane region" description="Helical" evidence="20">
    <location>
        <begin position="297"/>
        <end position="315"/>
    </location>
</feature>
<dbReference type="EMBL" id="JAUJYO010000015">
    <property type="protein sequence ID" value="KAK1297521.1"/>
    <property type="molecule type" value="Genomic_DNA"/>
</dbReference>
<evidence type="ECO:0000256" key="17">
    <source>
        <dbReference type="ARBA" id="ARBA00023211"/>
    </source>
</evidence>
<reference evidence="22" key="2">
    <citation type="submission" date="2023-06" db="EMBL/GenBank/DDBJ databases">
        <authorList>
            <person name="Ma L."/>
            <person name="Liu K.-W."/>
            <person name="Li Z."/>
            <person name="Hsiao Y.-Y."/>
            <person name="Qi Y."/>
            <person name="Fu T."/>
            <person name="Tang G."/>
            <person name="Zhang D."/>
            <person name="Sun W.-H."/>
            <person name="Liu D.-K."/>
            <person name="Li Y."/>
            <person name="Chen G.-Z."/>
            <person name="Liu X.-D."/>
            <person name="Liao X.-Y."/>
            <person name="Jiang Y.-T."/>
            <person name="Yu X."/>
            <person name="Hao Y."/>
            <person name="Huang J."/>
            <person name="Zhao X.-W."/>
            <person name="Ke S."/>
            <person name="Chen Y.-Y."/>
            <person name="Wu W.-L."/>
            <person name="Hsu J.-L."/>
            <person name="Lin Y.-F."/>
            <person name="Huang M.-D."/>
            <person name="Li C.-Y."/>
            <person name="Huang L."/>
            <person name="Wang Z.-W."/>
            <person name="Zhao X."/>
            <person name="Zhong W.-Y."/>
            <person name="Peng D.-H."/>
            <person name="Ahmad S."/>
            <person name="Lan S."/>
            <person name="Zhang J.-S."/>
            <person name="Tsai W.-C."/>
            <person name="Van De Peer Y."/>
            <person name="Liu Z.-J."/>
        </authorList>
    </citation>
    <scope>NUCLEOTIDE SEQUENCE</scope>
    <source>
        <strain evidence="22">CP</strain>
        <tissue evidence="22">Leaves</tissue>
    </source>
</reference>
<comment type="subunit">
    <text evidence="6">Component of the oligosaccharyltransferase (OST) complex.</text>
</comment>
<evidence type="ECO:0000256" key="4">
    <source>
        <dbReference type="ARBA" id="ARBA00004922"/>
    </source>
</evidence>
<dbReference type="Gene3D" id="3.40.50.12610">
    <property type="match status" value="1"/>
</dbReference>
<keyword evidence="16" id="KW-0325">Glycoprotein</keyword>
<evidence type="ECO:0000256" key="2">
    <source>
        <dbReference type="ARBA" id="ARBA00001946"/>
    </source>
</evidence>
<feature type="transmembrane region" description="Helical" evidence="20">
    <location>
        <begin position="170"/>
        <end position="188"/>
    </location>
</feature>
<comment type="pathway">
    <text evidence="4">Protein modification; protein glycosylation.</text>
</comment>
<feature type="transmembrane region" description="Helical" evidence="20">
    <location>
        <begin position="231"/>
        <end position="254"/>
    </location>
</feature>
<dbReference type="GO" id="GO:0046872">
    <property type="term" value="F:metal ion binding"/>
    <property type="evidence" value="ECO:0007669"/>
    <property type="project" value="UniProtKB-KW"/>
</dbReference>
<feature type="transmembrane region" description="Helical" evidence="20">
    <location>
        <begin position="390"/>
        <end position="408"/>
    </location>
</feature>
<dbReference type="FunFam" id="3.40.50.12610:FF:000002">
    <property type="entry name" value="dolichyl-diphosphooligosaccharide--protein glycosyltransferase subunit STT3A"/>
    <property type="match status" value="1"/>
</dbReference>
<dbReference type="InterPro" id="IPR048307">
    <property type="entry name" value="STT3_N"/>
</dbReference>
<dbReference type="GO" id="GO:0005789">
    <property type="term" value="C:endoplasmic reticulum membrane"/>
    <property type="evidence" value="ECO:0007669"/>
    <property type="project" value="UniProtKB-SubCell"/>
</dbReference>
<dbReference type="Pfam" id="PF02516">
    <property type="entry name" value="STT3"/>
    <property type="match status" value="1"/>
</dbReference>
<evidence type="ECO:0000256" key="3">
    <source>
        <dbReference type="ARBA" id="ARBA00004477"/>
    </source>
</evidence>
<dbReference type="Proteomes" id="UP001180020">
    <property type="component" value="Unassembled WGS sequence"/>
</dbReference>
<proteinExistence type="inferred from homology"/>
<feature type="transmembrane region" description="Helical" evidence="20">
    <location>
        <begin position="45"/>
        <end position="65"/>
    </location>
</feature>
<keyword evidence="17" id="KW-0464">Manganese</keyword>
<feature type="transmembrane region" description="Helical" evidence="20">
    <location>
        <begin position="144"/>
        <end position="164"/>
    </location>
</feature>
<dbReference type="AlphaFoldDB" id="A0AAV9D9E5"/>
<dbReference type="EC" id="2.4.99.18" evidence="7"/>
<evidence type="ECO:0000259" key="21">
    <source>
        <dbReference type="Pfam" id="PF02516"/>
    </source>
</evidence>
<comment type="catalytic activity">
    <reaction evidence="18">
        <text>a di-trans,poly-cis-dolichyl diphosphooligosaccharide + L-asparaginyl-[protein] = N(4)-(oligosaccharide-(1-&gt;4)-N-acetyl-beta-D-glucosaminyl-(1-&gt;4)-N-acetyl-beta-D-glucosaminyl)-L-asparaginyl-[protein] + a di-trans,poly-cis-dolichyl diphosphate + H(+)</text>
        <dbReference type="Rhea" id="RHEA:22980"/>
        <dbReference type="Rhea" id="RHEA-COMP:12804"/>
        <dbReference type="Rhea" id="RHEA-COMP:12805"/>
        <dbReference type="Rhea" id="RHEA-COMP:19506"/>
        <dbReference type="Rhea" id="RHEA-COMP:19509"/>
        <dbReference type="ChEBI" id="CHEBI:15378"/>
        <dbReference type="ChEBI" id="CHEBI:50347"/>
        <dbReference type="ChEBI" id="CHEBI:57497"/>
        <dbReference type="ChEBI" id="CHEBI:57570"/>
        <dbReference type="ChEBI" id="CHEBI:132529"/>
        <dbReference type="EC" id="2.4.99.18"/>
    </reaction>
</comment>
<comment type="cofactor">
    <cofactor evidence="1">
        <name>Mn(2+)</name>
        <dbReference type="ChEBI" id="CHEBI:29035"/>
    </cofactor>
</comment>
<organism evidence="22 23">
    <name type="scientific">Acorus calamus</name>
    <name type="common">Sweet flag</name>
    <dbReference type="NCBI Taxonomy" id="4465"/>
    <lineage>
        <taxon>Eukaryota</taxon>
        <taxon>Viridiplantae</taxon>
        <taxon>Streptophyta</taxon>
        <taxon>Embryophyta</taxon>
        <taxon>Tracheophyta</taxon>
        <taxon>Spermatophyta</taxon>
        <taxon>Magnoliopsida</taxon>
        <taxon>Liliopsida</taxon>
        <taxon>Acoraceae</taxon>
        <taxon>Acorus</taxon>
    </lineage>
</organism>
<keyword evidence="23" id="KW-1185">Reference proteome</keyword>
<comment type="subcellular location">
    <subcellularLocation>
        <location evidence="3">Endoplasmic reticulum membrane</location>
        <topology evidence="3">Multi-pass membrane protein</topology>
    </subcellularLocation>
</comment>
<keyword evidence="9" id="KW-0808">Transferase</keyword>
<evidence type="ECO:0000313" key="22">
    <source>
        <dbReference type="EMBL" id="KAK1297521.1"/>
    </source>
</evidence>
<feature type="transmembrane region" description="Helical" evidence="20">
    <location>
        <begin position="200"/>
        <end position="225"/>
    </location>
</feature>
<comment type="cofactor">
    <cofactor evidence="2">
        <name>Mg(2+)</name>
        <dbReference type="ChEBI" id="CHEBI:18420"/>
    </cofactor>
</comment>
<dbReference type="PANTHER" id="PTHR13872">
    <property type="entry name" value="DOLICHYL-DIPHOSPHOOLIGOSACCHARIDE--PROTEIN GLYCOSYLTRANSFERASE SUBUNIT"/>
    <property type="match status" value="1"/>
</dbReference>
<accession>A0AAV9D9E5</accession>
<evidence type="ECO:0000256" key="14">
    <source>
        <dbReference type="ARBA" id="ARBA00022989"/>
    </source>
</evidence>
<comment type="similarity">
    <text evidence="5">Belongs to the STT3 family.</text>
</comment>
<keyword evidence="8" id="KW-0328">Glycosyltransferase</keyword>
<keyword evidence="11" id="KW-0479">Metal-binding</keyword>
<evidence type="ECO:0000256" key="16">
    <source>
        <dbReference type="ARBA" id="ARBA00023180"/>
    </source>
</evidence>
<evidence type="ECO:0000256" key="12">
    <source>
        <dbReference type="ARBA" id="ARBA00022824"/>
    </source>
</evidence>
<gene>
    <name evidence="22" type="primary">STT3B</name>
    <name evidence="22" type="ORF">QJS10_CPB15g00045</name>
</gene>
<feature type="transmembrane region" description="Helical" evidence="20">
    <location>
        <begin position="327"/>
        <end position="353"/>
    </location>
</feature>
<protein>
    <recommendedName>
        <fullName evidence="7">dolichyl-diphosphooligosaccharide--protein glycotransferase</fullName>
        <ecNumber evidence="7">2.4.99.18</ecNumber>
    </recommendedName>
</protein>
<dbReference type="InterPro" id="IPR003674">
    <property type="entry name" value="Oligo_trans_STT3"/>
</dbReference>
<keyword evidence="13" id="KW-0460">Magnesium</keyword>
<evidence type="ECO:0000256" key="7">
    <source>
        <dbReference type="ARBA" id="ARBA00012605"/>
    </source>
</evidence>
<evidence type="ECO:0000256" key="19">
    <source>
        <dbReference type="ARBA" id="ARBA00059243"/>
    </source>
</evidence>
<evidence type="ECO:0000256" key="9">
    <source>
        <dbReference type="ARBA" id="ARBA00022679"/>
    </source>
</evidence>
<keyword evidence="14 20" id="KW-1133">Transmembrane helix</keyword>
<evidence type="ECO:0000256" key="8">
    <source>
        <dbReference type="ARBA" id="ARBA00022676"/>
    </source>
</evidence>
<evidence type="ECO:0000256" key="20">
    <source>
        <dbReference type="SAM" id="Phobius"/>
    </source>
</evidence>
<evidence type="ECO:0000256" key="10">
    <source>
        <dbReference type="ARBA" id="ARBA00022692"/>
    </source>
</evidence>
<comment type="caution">
    <text evidence="22">The sequence shown here is derived from an EMBL/GenBank/DDBJ whole genome shotgun (WGS) entry which is preliminary data.</text>
</comment>
<feature type="transmembrane region" description="Helical" evidence="20">
    <location>
        <begin position="266"/>
        <end position="285"/>
    </location>
</feature>